<dbReference type="PANTHER" id="PTHR14881">
    <property type="entry name" value="LISH DOMAIN-CONTAINING PROTEIN ARMC9"/>
    <property type="match status" value="1"/>
</dbReference>
<dbReference type="Pfam" id="PF21050">
    <property type="entry name" value="ARMC9_ARM"/>
    <property type="match status" value="1"/>
</dbReference>
<dbReference type="GO" id="GO:0005813">
    <property type="term" value="C:centrosome"/>
    <property type="evidence" value="ECO:0007669"/>
    <property type="project" value="UniProtKB-SubCell"/>
</dbReference>
<feature type="domain" description="ARMC9 CTLH-like" evidence="5">
    <location>
        <begin position="102"/>
        <end position="230"/>
    </location>
</feature>
<proteinExistence type="predicted"/>
<dbReference type="AlphaFoldDB" id="A0A812HHE6"/>
<keyword evidence="3" id="KW-0966">Cell projection</keyword>
<dbReference type="InterPro" id="IPR011989">
    <property type="entry name" value="ARM-like"/>
</dbReference>
<feature type="domain" description="LisH" evidence="4">
    <location>
        <begin position="492"/>
        <end position="618"/>
    </location>
</feature>
<comment type="caution">
    <text evidence="6">The sequence shown here is derived from an EMBL/GenBank/DDBJ whole genome shotgun (WGS) entry which is preliminary data.</text>
</comment>
<dbReference type="OrthoDB" id="538223at2759"/>
<evidence type="ECO:0000256" key="3">
    <source>
        <dbReference type="ARBA" id="ARBA00023273"/>
    </source>
</evidence>
<dbReference type="GO" id="GO:0036064">
    <property type="term" value="C:ciliary basal body"/>
    <property type="evidence" value="ECO:0007669"/>
    <property type="project" value="InterPro"/>
</dbReference>
<dbReference type="Gene3D" id="1.25.10.10">
    <property type="entry name" value="Leucine-rich Repeat Variant"/>
    <property type="match status" value="1"/>
</dbReference>
<evidence type="ECO:0000256" key="1">
    <source>
        <dbReference type="ARBA" id="ARBA00004120"/>
    </source>
</evidence>
<dbReference type="SUPFAM" id="SSF48371">
    <property type="entry name" value="ARM repeat"/>
    <property type="match status" value="1"/>
</dbReference>
<dbReference type="InterPro" id="IPR016024">
    <property type="entry name" value="ARM-type_fold"/>
</dbReference>
<gene>
    <name evidence="6" type="primary">ARMC9</name>
    <name evidence="6" type="ORF">SNAT2548_LOCUS1578</name>
</gene>
<evidence type="ECO:0000256" key="2">
    <source>
        <dbReference type="ARBA" id="ARBA00022794"/>
    </source>
</evidence>
<dbReference type="GO" id="GO:0060271">
    <property type="term" value="P:cilium assembly"/>
    <property type="evidence" value="ECO:0007669"/>
    <property type="project" value="InterPro"/>
</dbReference>
<evidence type="ECO:0000313" key="6">
    <source>
        <dbReference type="EMBL" id="CAE6951154.1"/>
    </source>
</evidence>
<dbReference type="GO" id="GO:0097542">
    <property type="term" value="C:ciliary tip"/>
    <property type="evidence" value="ECO:0007669"/>
    <property type="project" value="TreeGrafter"/>
</dbReference>
<evidence type="ECO:0000259" key="5">
    <source>
        <dbReference type="Pfam" id="PF23138"/>
    </source>
</evidence>
<reference evidence="6" key="1">
    <citation type="submission" date="2021-02" db="EMBL/GenBank/DDBJ databases">
        <authorList>
            <person name="Dougan E. K."/>
            <person name="Rhodes N."/>
            <person name="Thang M."/>
            <person name="Chan C."/>
        </authorList>
    </citation>
    <scope>NUCLEOTIDE SEQUENCE</scope>
</reference>
<protein>
    <submittedName>
        <fullName evidence="6">ARMC9 protein</fullName>
    </submittedName>
</protein>
<evidence type="ECO:0000259" key="4">
    <source>
        <dbReference type="Pfam" id="PF21050"/>
    </source>
</evidence>
<evidence type="ECO:0000313" key="7">
    <source>
        <dbReference type="Proteomes" id="UP000604046"/>
    </source>
</evidence>
<dbReference type="InterPro" id="IPR048959">
    <property type="entry name" value="ARMC9_ARM_dom"/>
</dbReference>
<dbReference type="EMBL" id="CAJNDS010000089">
    <property type="protein sequence ID" value="CAE6951154.1"/>
    <property type="molecule type" value="Genomic_DNA"/>
</dbReference>
<comment type="subcellular location">
    <subcellularLocation>
        <location evidence="1">Cytoplasm</location>
        <location evidence="1">Cytoskeleton</location>
        <location evidence="1">Cilium basal body</location>
    </subcellularLocation>
</comment>
<dbReference type="Pfam" id="PF23138">
    <property type="entry name" value="CTLH_Armc9"/>
    <property type="match status" value="1"/>
</dbReference>
<dbReference type="InterPro" id="IPR040369">
    <property type="entry name" value="ARMC9"/>
</dbReference>
<keyword evidence="7" id="KW-1185">Reference proteome</keyword>
<dbReference type="Proteomes" id="UP000604046">
    <property type="component" value="Unassembled WGS sequence"/>
</dbReference>
<name>A0A812HHE6_9DINO</name>
<organism evidence="6 7">
    <name type="scientific">Symbiodinium natans</name>
    <dbReference type="NCBI Taxonomy" id="878477"/>
    <lineage>
        <taxon>Eukaryota</taxon>
        <taxon>Sar</taxon>
        <taxon>Alveolata</taxon>
        <taxon>Dinophyceae</taxon>
        <taxon>Suessiales</taxon>
        <taxon>Symbiodiniaceae</taxon>
        <taxon>Symbiodinium</taxon>
    </lineage>
</organism>
<dbReference type="GO" id="GO:0005814">
    <property type="term" value="C:centriole"/>
    <property type="evidence" value="ECO:0007669"/>
    <property type="project" value="TreeGrafter"/>
</dbReference>
<accession>A0A812HHE6</accession>
<sequence>MAGAPAAEALVAEAPVEAPAEAPVEAPAEAPAEAAEAAEAPLPWCTVLDHGAGLREVTIIKAIEEYLAYHRLQEPLAAFQREIERVGLLRSPNIALNAVREVEDVLCSLDAGDQAAFSSAWSRVMPDHEATSKVGALQLRLQANFAIHRARLTLQNGKEPDVSEMQEDLKPFLTFLNERGLDEMSGDEALMPLFALPFVQRPHAHPDVREVFSLQWFQDLRRDVEAALRSQRPIPRIYDILDRSPTEQGKRSWQSVWAELLRLADASLDSMMLLAQGSPAPPVLSSARQQLELLREHIPRGLELQLKSHLDRGACPMSPARSVRSRAATSRPQLAHQLDFGALKTFLCATPQQRREAFGEVAATLPQVLRAVLQRLASAESPLPQRRGFLVAITCFDVLGVRDQPNALPALLKDEYSHYSQVDSELTQLLTLGILAVLACEAVGRSYVVSSSSCVKRMVELLKSKPLDSSIHIQALAAMQRLSLRRSAQDCMIEMGMVEWAVCVLSSQEEGASRAPSEFSLEFGSAMLMNLALRSTGKRKCLEQDVLPMAMKLMEHWNPQIRTHINGTLYSLLSLSGFRQSARNAGLEMALRSIHRQASSLGDEVAVRQLEYLLEQLNLVEEEPSHVPAVASLVFDEALEIESTESGEDDEEDDENFLEEEELAGLLLGDRCGQSADEALRPFAAKPAVLEVQQREFESCVGRNYMQSL</sequence>
<dbReference type="InterPro" id="IPR056327">
    <property type="entry name" value="ARMC9_CTLH-like_dom"/>
</dbReference>
<keyword evidence="2" id="KW-0970">Cilium biogenesis/degradation</keyword>
<dbReference type="PANTHER" id="PTHR14881:SF4">
    <property type="entry name" value="LISH DOMAIN-CONTAINING PROTEIN ARMC9"/>
    <property type="match status" value="1"/>
</dbReference>